<dbReference type="PROSITE" id="PS51671">
    <property type="entry name" value="ACT"/>
    <property type="match status" value="1"/>
</dbReference>
<dbReference type="AlphaFoldDB" id="A0A5C7BKD0"/>
<keyword evidence="13" id="KW-0479">Metal-binding</keyword>
<dbReference type="GO" id="GO:0009089">
    <property type="term" value="P:lysine biosynthetic process via diaminopimelate"/>
    <property type="evidence" value="ECO:0007669"/>
    <property type="project" value="UniProtKB-UniPathway"/>
</dbReference>
<evidence type="ECO:0000259" key="28">
    <source>
        <dbReference type="PROSITE" id="PS51671"/>
    </source>
</evidence>
<evidence type="ECO:0000256" key="25">
    <source>
        <dbReference type="ARBA" id="ARBA00048561"/>
    </source>
</evidence>
<keyword evidence="22" id="KW-0486">Methionine biosynthesis</keyword>
<dbReference type="InterPro" id="IPR036291">
    <property type="entry name" value="NAD(P)-bd_dom_sf"/>
</dbReference>
<dbReference type="Proteomes" id="UP000321938">
    <property type="component" value="Unassembled WGS sequence"/>
</dbReference>
<dbReference type="SUPFAM" id="SSF55021">
    <property type="entry name" value="ACT-like"/>
    <property type="match status" value="2"/>
</dbReference>
<dbReference type="InterPro" id="IPR045865">
    <property type="entry name" value="ACT-like_dom_sf"/>
</dbReference>
<dbReference type="Gene3D" id="3.30.360.10">
    <property type="entry name" value="Dihydrodipicolinate Reductase, domain 2"/>
    <property type="match status" value="1"/>
</dbReference>
<gene>
    <name evidence="29" type="primary">thrA</name>
    <name evidence="29" type="ORF">ES692_01540</name>
</gene>
<dbReference type="Pfam" id="PF00742">
    <property type="entry name" value="Homoserine_dh"/>
    <property type="match status" value="1"/>
</dbReference>
<evidence type="ECO:0000256" key="16">
    <source>
        <dbReference type="ARBA" id="ARBA00022840"/>
    </source>
</evidence>
<keyword evidence="15 29" id="KW-0418">Kinase</keyword>
<sequence length="815" mass="89913">MNVLKFGGTSVGSAKNINKVISILDNYSQNNRVICVVSAIGGITDKLLKAADMAQRKNRDYILEYEAIAEKHHSILLELIPSGNETISTHLSNKLQDLRSLLDGIFLINELSPKTSDKLVSFGELLSAFIIAETMKNRGLDCIRKNSQELMVTNSNFTKAEVQYQQTNTNIKSYFSEAKEQITILPGFISKSTNGELTTLGRGGSDFTAAIVAAALKVNSLEIWTDVSGMYTTNPKLVKQAFPIENLSYQEAMELSHFGAKVLYPPTVQPVLNLNIPIHIKNTLKPNAIGTKISNDFIDNSATPVKGISNIDNIALLTLQGNGMVGIPGFSKRLFESLAQEMINIIFITQASSEHSICFGIDTKDSQLAKSAIDCVFENEISLHKIDPILIETGLSIIALVGDKMKSHQGISGKMFRTLGKNNINIRAIAQGASERNISTVIVEKDVKKALNALHERFFEDKNKQLNVFITGVGNVGERLVEQIKQQRKYLKEQLKINLKVVGLSNSRTMIFNDDGLSLKDWKTELQTGEKATLNGFLERAKDFNLRNSIFVDVTANEDISKLYGAYLKHSIAVVACNKIACSSSFEKYRELKELSLKYNAPFLFETNVGAGLPVIDTLNNLIASGDTITSIQAVLSGSLNFVFNNFDDTTKFHDVVKQAQKEGYTEPDPRIDLSGVDVARKILILARESGTEMNLEDMENDSFLTPANLESNSVDDFYKTLIDDEAHFQKLYASAKANDCQLKYVAAFNDGKAKVGLKEIPQGHPFFNLEGKDNIVMFYTQRYPEQPMIIKGAGAGADVTASGLFADIIRTGNK</sequence>
<evidence type="ECO:0000256" key="14">
    <source>
        <dbReference type="ARBA" id="ARBA00022741"/>
    </source>
</evidence>
<evidence type="ECO:0000256" key="18">
    <source>
        <dbReference type="ARBA" id="ARBA00023002"/>
    </source>
</evidence>
<evidence type="ECO:0000256" key="26">
    <source>
        <dbReference type="ARBA" id="ARBA00048841"/>
    </source>
</evidence>
<dbReference type="FunFam" id="3.30.2130.10:FF:000001">
    <property type="entry name" value="Bifunctional aspartokinase/homoserine dehydrogenase"/>
    <property type="match status" value="1"/>
</dbReference>
<comment type="subunit">
    <text evidence="9">Homotetramer.</text>
</comment>
<dbReference type="PROSITE" id="PS00324">
    <property type="entry name" value="ASPARTOKINASE"/>
    <property type="match status" value="1"/>
</dbReference>
<dbReference type="PANTHER" id="PTHR43070">
    <property type="match status" value="1"/>
</dbReference>
<evidence type="ECO:0000256" key="15">
    <source>
        <dbReference type="ARBA" id="ARBA00022777"/>
    </source>
</evidence>
<keyword evidence="23" id="KW-0511">Multifunctional enzyme</keyword>
<keyword evidence="20" id="KW-0915">Sodium</keyword>
<evidence type="ECO:0000313" key="29">
    <source>
        <dbReference type="EMBL" id="TXE19968.1"/>
    </source>
</evidence>
<dbReference type="UniPathway" id="UPA00050">
    <property type="reaction ID" value="UER00063"/>
</dbReference>
<evidence type="ECO:0000256" key="24">
    <source>
        <dbReference type="ARBA" id="ARBA00044938"/>
    </source>
</evidence>
<keyword evidence="11 29" id="KW-0808">Transferase</keyword>
<dbReference type="OrthoDB" id="9799110at2"/>
<evidence type="ECO:0000256" key="2">
    <source>
        <dbReference type="ARBA" id="ARBA00004766"/>
    </source>
</evidence>
<dbReference type="PANTHER" id="PTHR43070:SF5">
    <property type="entry name" value="HOMOSERINE DEHYDROGENASE"/>
    <property type="match status" value="1"/>
</dbReference>
<dbReference type="GO" id="GO:0009090">
    <property type="term" value="P:homoserine biosynthetic process"/>
    <property type="evidence" value="ECO:0007669"/>
    <property type="project" value="UniProtKB-ARBA"/>
</dbReference>
<evidence type="ECO:0000256" key="27">
    <source>
        <dbReference type="ARBA" id="ARBA00049031"/>
    </source>
</evidence>
<evidence type="ECO:0000256" key="17">
    <source>
        <dbReference type="ARBA" id="ARBA00022857"/>
    </source>
</evidence>
<comment type="catalytic activity">
    <reaction evidence="25">
        <text>L-aspartate + ATP = 4-phospho-L-aspartate + ADP</text>
        <dbReference type="Rhea" id="RHEA:23776"/>
        <dbReference type="ChEBI" id="CHEBI:29991"/>
        <dbReference type="ChEBI" id="CHEBI:30616"/>
        <dbReference type="ChEBI" id="CHEBI:57535"/>
        <dbReference type="ChEBI" id="CHEBI:456216"/>
        <dbReference type="EC" id="2.7.2.4"/>
    </reaction>
    <physiologicalReaction direction="left-to-right" evidence="25">
        <dbReference type="Rhea" id="RHEA:23777"/>
    </physiologicalReaction>
</comment>
<comment type="cofactor">
    <cofactor evidence="1">
        <name>a metal cation</name>
        <dbReference type="ChEBI" id="CHEBI:25213"/>
    </cofactor>
</comment>
<dbReference type="CDD" id="cd04921">
    <property type="entry name" value="ACT_AKi-HSDH-ThrA-like_1"/>
    <property type="match status" value="1"/>
</dbReference>
<evidence type="ECO:0000256" key="20">
    <source>
        <dbReference type="ARBA" id="ARBA00023053"/>
    </source>
</evidence>
<comment type="function">
    <text evidence="24">Bifunctional aspartate kinase and homoserine dehydrogenase that catalyzes the first and the third steps toward the synthesis of lysine, methionine and threonine from aspartate.</text>
</comment>
<dbReference type="PIRSF" id="PIRSF000727">
    <property type="entry name" value="ThrA"/>
    <property type="match status" value="1"/>
</dbReference>
<dbReference type="CDD" id="cd04243">
    <property type="entry name" value="AAK_AK-HSDH-like"/>
    <property type="match status" value="1"/>
</dbReference>
<evidence type="ECO:0000256" key="11">
    <source>
        <dbReference type="ARBA" id="ARBA00022679"/>
    </source>
</evidence>
<dbReference type="UniPathway" id="UPA00034">
    <property type="reaction ID" value="UER00015"/>
</dbReference>
<dbReference type="SUPFAM" id="SSF53633">
    <property type="entry name" value="Carbamate kinase-like"/>
    <property type="match status" value="1"/>
</dbReference>
<evidence type="ECO:0000256" key="4">
    <source>
        <dbReference type="ARBA" id="ARBA00005056"/>
    </source>
</evidence>
<dbReference type="InterPro" id="IPR001342">
    <property type="entry name" value="HDH_cat"/>
</dbReference>
<dbReference type="InterPro" id="IPR042199">
    <property type="entry name" value="AsparK_Bifunc_asparK/hSer_DH"/>
</dbReference>
<dbReference type="InterPro" id="IPR054352">
    <property type="entry name" value="ACT_Aspartokinase"/>
</dbReference>
<evidence type="ECO:0000256" key="10">
    <source>
        <dbReference type="ARBA" id="ARBA00022605"/>
    </source>
</evidence>
<dbReference type="NCBIfam" id="NF006959">
    <property type="entry name" value="PRK09436.1"/>
    <property type="match status" value="1"/>
</dbReference>
<dbReference type="Gene3D" id="3.40.50.720">
    <property type="entry name" value="NAD(P)-binding Rossmann-like Domain"/>
    <property type="match status" value="1"/>
</dbReference>
<dbReference type="CDD" id="cd04922">
    <property type="entry name" value="ACT_AKi-HSDH-ThrA_2"/>
    <property type="match status" value="1"/>
</dbReference>
<proteinExistence type="inferred from homology"/>
<dbReference type="NCBIfam" id="TIGR00657">
    <property type="entry name" value="asp_kinases"/>
    <property type="match status" value="1"/>
</dbReference>
<dbReference type="InterPro" id="IPR049638">
    <property type="entry name" value="AK-HD"/>
</dbReference>
<keyword evidence="17" id="KW-0521">NADP</keyword>
<dbReference type="EC" id="1.1.1.3" evidence="29"/>
<keyword evidence="14" id="KW-0547">Nucleotide-binding</keyword>
<dbReference type="GO" id="GO:0046872">
    <property type="term" value="F:metal ion binding"/>
    <property type="evidence" value="ECO:0007669"/>
    <property type="project" value="UniProtKB-KW"/>
</dbReference>
<dbReference type="InterPro" id="IPR019811">
    <property type="entry name" value="HDH_CS"/>
</dbReference>
<evidence type="ECO:0000256" key="1">
    <source>
        <dbReference type="ARBA" id="ARBA00001920"/>
    </source>
</evidence>
<evidence type="ECO:0000313" key="30">
    <source>
        <dbReference type="Proteomes" id="UP000321938"/>
    </source>
</evidence>
<dbReference type="SUPFAM" id="SSF51735">
    <property type="entry name" value="NAD(P)-binding Rossmann-fold domains"/>
    <property type="match status" value="1"/>
</dbReference>
<comment type="pathway">
    <text evidence="4">Amino-acid biosynthesis; L-threonine biosynthesis; L-threonine from L-aspartate: step 3/5.</text>
</comment>
<dbReference type="GO" id="GO:0004412">
    <property type="term" value="F:homoserine dehydrogenase activity"/>
    <property type="evidence" value="ECO:0007669"/>
    <property type="project" value="UniProtKB-EC"/>
</dbReference>
<evidence type="ECO:0000256" key="19">
    <source>
        <dbReference type="ARBA" id="ARBA00023027"/>
    </source>
</evidence>
<dbReference type="STRING" id="1123037.GCA_000425305_00533"/>
<dbReference type="GO" id="GO:0004072">
    <property type="term" value="F:aspartate kinase activity"/>
    <property type="evidence" value="ECO:0007669"/>
    <property type="project" value="UniProtKB-EC"/>
</dbReference>
<keyword evidence="18 29" id="KW-0560">Oxidoreductase</keyword>
<evidence type="ECO:0000256" key="6">
    <source>
        <dbReference type="ARBA" id="ARBA00005139"/>
    </source>
</evidence>
<keyword evidence="10" id="KW-0028">Amino-acid biosynthesis</keyword>
<dbReference type="InterPro" id="IPR005106">
    <property type="entry name" value="Asp/hSer_DH_NAD-bd"/>
</dbReference>
<reference evidence="29 30" key="1">
    <citation type="submission" date="2019-08" db="EMBL/GenBank/DDBJ databases">
        <title>Genome of Psychroserpens burtonensis ACAM 167.</title>
        <authorList>
            <person name="Bowman J.P."/>
        </authorList>
    </citation>
    <scope>NUCLEOTIDE SEQUENCE [LARGE SCALE GENOMIC DNA]</scope>
    <source>
        <strain evidence="29 30">ACAM 167</strain>
    </source>
</reference>
<dbReference type="GO" id="GO:0009086">
    <property type="term" value="P:methionine biosynthetic process"/>
    <property type="evidence" value="ECO:0007669"/>
    <property type="project" value="UniProtKB-KW"/>
</dbReference>
<dbReference type="Pfam" id="PF00696">
    <property type="entry name" value="AA_kinase"/>
    <property type="match status" value="1"/>
</dbReference>
<evidence type="ECO:0000256" key="3">
    <source>
        <dbReference type="ARBA" id="ARBA00004986"/>
    </source>
</evidence>
<dbReference type="PROSITE" id="PS01042">
    <property type="entry name" value="HOMOSER_DHGENASE"/>
    <property type="match status" value="1"/>
</dbReference>
<dbReference type="InterPro" id="IPR036393">
    <property type="entry name" value="AceGlu_kinase-like_sf"/>
</dbReference>
<evidence type="ECO:0000256" key="5">
    <source>
        <dbReference type="ARBA" id="ARBA00005062"/>
    </source>
</evidence>
<evidence type="ECO:0000256" key="13">
    <source>
        <dbReference type="ARBA" id="ARBA00022723"/>
    </source>
</evidence>
<dbReference type="InterPro" id="IPR018042">
    <property type="entry name" value="Aspartate_kinase_CS"/>
</dbReference>
<dbReference type="InterPro" id="IPR001341">
    <property type="entry name" value="Asp_kinase"/>
</dbReference>
<evidence type="ECO:0000256" key="23">
    <source>
        <dbReference type="ARBA" id="ARBA00023268"/>
    </source>
</evidence>
<keyword evidence="19" id="KW-0520">NAD</keyword>
<dbReference type="InterPro" id="IPR011147">
    <property type="entry name" value="Bifunc_Aspkin/hSer_DH"/>
</dbReference>
<dbReference type="Gene3D" id="1.20.120.1320">
    <property type="entry name" value="Aspartokinase, catalytic domain"/>
    <property type="match status" value="1"/>
</dbReference>
<dbReference type="GO" id="GO:0009088">
    <property type="term" value="P:threonine biosynthetic process"/>
    <property type="evidence" value="ECO:0007669"/>
    <property type="project" value="UniProtKB-UniPathway"/>
</dbReference>
<comment type="similarity">
    <text evidence="8">In the N-terminal section; belongs to the aspartokinase family.</text>
</comment>
<comment type="catalytic activity">
    <reaction evidence="27">
        <text>L-homoserine + NAD(+) = L-aspartate 4-semialdehyde + NADH + H(+)</text>
        <dbReference type="Rhea" id="RHEA:15757"/>
        <dbReference type="ChEBI" id="CHEBI:15378"/>
        <dbReference type="ChEBI" id="CHEBI:57476"/>
        <dbReference type="ChEBI" id="CHEBI:57540"/>
        <dbReference type="ChEBI" id="CHEBI:57945"/>
        <dbReference type="ChEBI" id="CHEBI:537519"/>
        <dbReference type="EC" id="1.1.1.3"/>
    </reaction>
    <physiologicalReaction direction="right-to-left" evidence="27">
        <dbReference type="Rhea" id="RHEA:15759"/>
    </physiologicalReaction>
</comment>
<dbReference type="Pfam" id="PF22468">
    <property type="entry name" value="ACT_9"/>
    <property type="match status" value="2"/>
</dbReference>
<keyword evidence="21" id="KW-0457">Lysine biosynthesis</keyword>
<dbReference type="FunFam" id="3.30.360.10:FF:000006">
    <property type="entry name" value="Bifunctional aspartokinase/homoserine dehydrogenase"/>
    <property type="match status" value="1"/>
</dbReference>
<accession>A0A5C7BKD0</accession>
<dbReference type="EMBL" id="VOSB01000002">
    <property type="protein sequence ID" value="TXE19968.1"/>
    <property type="molecule type" value="Genomic_DNA"/>
</dbReference>
<comment type="similarity">
    <text evidence="7">In the C-terminal section; belongs to the homoserine dehydrogenase family.</text>
</comment>
<dbReference type="GO" id="GO:0050661">
    <property type="term" value="F:NADP binding"/>
    <property type="evidence" value="ECO:0007669"/>
    <property type="project" value="InterPro"/>
</dbReference>
<dbReference type="Pfam" id="PF03447">
    <property type="entry name" value="NAD_binding_3"/>
    <property type="match status" value="1"/>
</dbReference>
<comment type="pathway">
    <text evidence="5">Amino-acid biosynthesis; L-methionine biosynthesis via de novo pathway; L-homoserine from L-aspartate: step 3/3.</text>
</comment>
<dbReference type="SUPFAM" id="SSF55347">
    <property type="entry name" value="Glyceraldehyde-3-phosphate dehydrogenase-like, C-terminal domain"/>
    <property type="match status" value="1"/>
</dbReference>
<dbReference type="Gene3D" id="3.40.1160.10">
    <property type="entry name" value="Acetylglutamate kinase-like"/>
    <property type="match status" value="1"/>
</dbReference>
<dbReference type="InterPro" id="IPR002912">
    <property type="entry name" value="ACT_dom"/>
</dbReference>
<evidence type="ECO:0000256" key="22">
    <source>
        <dbReference type="ARBA" id="ARBA00023167"/>
    </source>
</evidence>
<organism evidence="29 30">
    <name type="scientific">Psychroserpens burtonensis</name>
    <dbReference type="NCBI Taxonomy" id="49278"/>
    <lineage>
        <taxon>Bacteria</taxon>
        <taxon>Pseudomonadati</taxon>
        <taxon>Bacteroidota</taxon>
        <taxon>Flavobacteriia</taxon>
        <taxon>Flavobacteriales</taxon>
        <taxon>Flavobacteriaceae</taxon>
        <taxon>Psychroserpens</taxon>
    </lineage>
</organism>
<dbReference type="GO" id="GO:0005524">
    <property type="term" value="F:ATP binding"/>
    <property type="evidence" value="ECO:0007669"/>
    <property type="project" value="UniProtKB-KW"/>
</dbReference>
<dbReference type="EC" id="2.7.2.4" evidence="29"/>
<dbReference type="RefSeq" id="WP_147230896.1">
    <property type="nucleotide sequence ID" value="NZ_VOSB01000002.1"/>
</dbReference>
<name>A0A5C7BKD0_9FLAO</name>
<protein>
    <submittedName>
        <fullName evidence="29">Bifunctional aspartate kinase/homoserine dehydrogenase I</fullName>
        <ecNumber evidence="29">1.1.1.3</ecNumber>
        <ecNumber evidence="29">2.7.2.4</ecNumber>
    </submittedName>
</protein>
<comment type="pathway">
    <text evidence="3">Amino-acid biosynthesis; L-methionine biosynthesis via de novo pathway; L-homoserine from L-aspartate: step 1/3.</text>
</comment>
<comment type="pathway">
    <text evidence="2">Amino-acid biosynthesis; L-lysine biosynthesis via DAP pathway; (S)-tetrahydrodipicolinate from L-aspartate: step 1/4.</text>
</comment>
<comment type="catalytic activity">
    <reaction evidence="26">
        <text>L-homoserine + NADP(+) = L-aspartate 4-semialdehyde + NADPH + H(+)</text>
        <dbReference type="Rhea" id="RHEA:15761"/>
        <dbReference type="ChEBI" id="CHEBI:15378"/>
        <dbReference type="ChEBI" id="CHEBI:57476"/>
        <dbReference type="ChEBI" id="CHEBI:57783"/>
        <dbReference type="ChEBI" id="CHEBI:58349"/>
        <dbReference type="ChEBI" id="CHEBI:537519"/>
        <dbReference type="EC" id="1.1.1.3"/>
    </reaction>
    <physiologicalReaction direction="right-to-left" evidence="26">
        <dbReference type="Rhea" id="RHEA:15763"/>
    </physiologicalReaction>
</comment>
<keyword evidence="12" id="KW-0791">Threonine biosynthesis</keyword>
<evidence type="ECO:0000256" key="9">
    <source>
        <dbReference type="ARBA" id="ARBA00011881"/>
    </source>
</evidence>
<dbReference type="UniPathway" id="UPA00051">
    <property type="reaction ID" value="UER00462"/>
</dbReference>
<keyword evidence="30" id="KW-1185">Reference proteome</keyword>
<comment type="caution">
    <text evidence="29">The sequence shown here is derived from an EMBL/GenBank/DDBJ whole genome shotgun (WGS) entry which is preliminary data.</text>
</comment>
<evidence type="ECO:0000256" key="21">
    <source>
        <dbReference type="ARBA" id="ARBA00023154"/>
    </source>
</evidence>
<evidence type="ECO:0000256" key="7">
    <source>
        <dbReference type="ARBA" id="ARBA00007952"/>
    </source>
</evidence>
<dbReference type="Gene3D" id="3.30.2130.10">
    <property type="entry name" value="VC0802-like"/>
    <property type="match status" value="1"/>
</dbReference>
<dbReference type="InterPro" id="IPR001048">
    <property type="entry name" value="Asp/Glu/Uridylate_kinase"/>
</dbReference>
<evidence type="ECO:0000256" key="12">
    <source>
        <dbReference type="ARBA" id="ARBA00022697"/>
    </source>
</evidence>
<evidence type="ECO:0000256" key="8">
    <source>
        <dbReference type="ARBA" id="ARBA00010046"/>
    </source>
</evidence>
<keyword evidence="16" id="KW-0067">ATP-binding</keyword>
<comment type="pathway">
    <text evidence="6">Amino-acid biosynthesis; L-threonine biosynthesis; L-threonine from L-aspartate: step 1/5.</text>
</comment>
<feature type="domain" description="ACT" evidence="28">
    <location>
        <begin position="400"/>
        <end position="473"/>
    </location>
</feature>